<keyword evidence="1" id="KW-1133">Transmembrane helix</keyword>
<dbReference type="EMBL" id="DSEC01000144">
    <property type="protein sequence ID" value="HER43222.1"/>
    <property type="molecule type" value="Genomic_DNA"/>
</dbReference>
<sequence>MKDRQNGNTYLRLIRYLAPYWKKVVLLFVCTTIFASLSGVSLTLIPPFLHILFGERGGGIEAGDDEESGVP</sequence>
<accession>A0A7V2AU14</accession>
<keyword evidence="1" id="KW-0812">Transmembrane</keyword>
<gene>
    <name evidence="2" type="ORF">ENO08_02035</name>
</gene>
<organism evidence="2">
    <name type="scientific">Eiseniibacteriota bacterium</name>
    <dbReference type="NCBI Taxonomy" id="2212470"/>
    <lineage>
        <taxon>Bacteria</taxon>
        <taxon>Candidatus Eiseniibacteriota</taxon>
    </lineage>
</organism>
<dbReference type="AlphaFoldDB" id="A0A7V2AU14"/>
<proteinExistence type="predicted"/>
<comment type="caution">
    <text evidence="2">The sequence shown here is derived from an EMBL/GenBank/DDBJ whole genome shotgun (WGS) entry which is preliminary data.</text>
</comment>
<name>A0A7V2AU14_UNCEI</name>
<keyword evidence="1" id="KW-0472">Membrane</keyword>
<feature type="non-terminal residue" evidence="2">
    <location>
        <position position="71"/>
    </location>
</feature>
<evidence type="ECO:0000313" key="2">
    <source>
        <dbReference type="EMBL" id="HER43222.1"/>
    </source>
</evidence>
<evidence type="ECO:0000256" key="1">
    <source>
        <dbReference type="SAM" id="Phobius"/>
    </source>
</evidence>
<protein>
    <submittedName>
        <fullName evidence="2">Uncharacterized protein</fullName>
    </submittedName>
</protein>
<reference evidence="2" key="1">
    <citation type="journal article" date="2020" name="mSystems">
        <title>Genome- and Community-Level Interaction Insights into Carbon Utilization and Element Cycling Functions of Hydrothermarchaeota in Hydrothermal Sediment.</title>
        <authorList>
            <person name="Zhou Z."/>
            <person name="Liu Y."/>
            <person name="Xu W."/>
            <person name="Pan J."/>
            <person name="Luo Z.H."/>
            <person name="Li M."/>
        </authorList>
    </citation>
    <scope>NUCLEOTIDE SEQUENCE [LARGE SCALE GENOMIC DNA]</scope>
    <source>
        <strain evidence="2">SpSt-1233</strain>
    </source>
</reference>
<feature type="transmembrane region" description="Helical" evidence="1">
    <location>
        <begin position="20"/>
        <end position="45"/>
    </location>
</feature>
<dbReference type="Proteomes" id="UP000886069">
    <property type="component" value="Unassembled WGS sequence"/>
</dbReference>